<feature type="region of interest" description="Disordered" evidence="1">
    <location>
        <begin position="526"/>
        <end position="546"/>
    </location>
</feature>
<sequence>MSQRIALVGVDDQPPPGMREAHVALGLGLGAQGLHAHGKGVARGVGRAGREGGGVHLQQGIAEPIHVEVEPEAEEVLVVDRDHALRDLVAIRLVLRMRRLARLGRYGLGEHDARQDHLDVQGAILLEEVVQHVVVVLDDDAERHHQLDSSPGFVVLQVGVVVLPQDAAVPFIEGEGARGFLGLAGGVHVRRREEGGVGGDVDAWVERAGLVAKGVLPHIEGAPPGPRVLGIAIGDEHFGEREAVEDLPLPALVCVGHLVEDRSFARMDFHAEAPVLPAHLIARQGEVRALRLGQDDRVGASAKRSHRLLVIGPHPLGNRDLPSVDDLHHLLGREVDEREQTLHGPRIGIDRVALEEGEAFDQPVALELGIRGRPHGPGVEVDGVGIGHAAPEQGRPPLRVLPHEPLRLVEVLHAQGGLDTGDPRPALDGARRGDTDDGLEGLVPCGVIGHHEHTPLDGVSRLEALQFLFGGLPGSNERKRGALVHVPLPTQELDGLFVLRRGEGLQRVRGRGRLGLPRGRCWNRGVPLSSTREASEHQGSQEPDETRCVAHVREVSSVSGKRLANRHGRWGDAASMDGRTGSVLTRSRPGYRAEGVALLRGGLGAPGHTERSVPAMVRSASALGWPGRQASTSVRPGPGGAKGRTTSCPCRFSMDTASWGSRVMLPAAMTICASVVRLVARKSTSCAPTRVHSASVWLRKQCPSSRRRTFSSSRSRSWTCFLRSRGCPGGVAASGSASPARAPPPAARRAPPLGWPPGAAGPRTGRPSAPPPSGCPPPR</sequence>
<protein>
    <submittedName>
        <fullName evidence="2">Uncharacterized protein</fullName>
    </submittedName>
</protein>
<accession>Q08W77</accession>
<evidence type="ECO:0000313" key="2">
    <source>
        <dbReference type="EMBL" id="EAU64728.1"/>
    </source>
</evidence>
<feature type="compositionally biased region" description="Low complexity" evidence="1">
    <location>
        <begin position="747"/>
        <end position="767"/>
    </location>
</feature>
<evidence type="ECO:0000313" key="3">
    <source>
        <dbReference type="Proteomes" id="UP000032702"/>
    </source>
</evidence>
<name>Q08W77_STIAD</name>
<feature type="compositionally biased region" description="Pro residues" evidence="1">
    <location>
        <begin position="768"/>
        <end position="779"/>
    </location>
</feature>
<feature type="region of interest" description="Disordered" evidence="1">
    <location>
        <begin position="624"/>
        <end position="646"/>
    </location>
</feature>
<proteinExistence type="predicted"/>
<dbReference type="EMBL" id="AAMD01000105">
    <property type="protein sequence ID" value="EAU64728.1"/>
    <property type="molecule type" value="Genomic_DNA"/>
</dbReference>
<organism evidence="2 3">
    <name type="scientific">Stigmatella aurantiaca (strain DW4/3-1)</name>
    <dbReference type="NCBI Taxonomy" id="378806"/>
    <lineage>
        <taxon>Bacteria</taxon>
        <taxon>Pseudomonadati</taxon>
        <taxon>Myxococcota</taxon>
        <taxon>Myxococcia</taxon>
        <taxon>Myxococcales</taxon>
        <taxon>Cystobacterineae</taxon>
        <taxon>Archangiaceae</taxon>
        <taxon>Stigmatella</taxon>
    </lineage>
</organism>
<evidence type="ECO:0000256" key="1">
    <source>
        <dbReference type="SAM" id="MobiDB-lite"/>
    </source>
</evidence>
<comment type="caution">
    <text evidence="2">The sequence shown here is derived from an EMBL/GenBank/DDBJ whole genome shotgun (WGS) entry which is preliminary data.</text>
</comment>
<dbReference type="AlphaFoldDB" id="Q08W77"/>
<reference evidence="2 3" key="1">
    <citation type="submission" date="2006-04" db="EMBL/GenBank/DDBJ databases">
        <authorList>
            <person name="Nierman W.C."/>
        </authorList>
    </citation>
    <scope>NUCLEOTIDE SEQUENCE [LARGE SCALE GENOMIC DNA]</scope>
    <source>
        <strain evidence="2 3">DW4/3-1</strain>
    </source>
</reference>
<feature type="compositionally biased region" description="Low complexity" evidence="1">
    <location>
        <begin position="730"/>
        <end position="740"/>
    </location>
</feature>
<dbReference type="Proteomes" id="UP000032702">
    <property type="component" value="Unassembled WGS sequence"/>
</dbReference>
<feature type="compositionally biased region" description="Polar residues" evidence="1">
    <location>
        <begin position="528"/>
        <end position="541"/>
    </location>
</feature>
<gene>
    <name evidence="2" type="ORF">STIAU_2612</name>
</gene>
<feature type="region of interest" description="Disordered" evidence="1">
    <location>
        <begin position="730"/>
        <end position="779"/>
    </location>
</feature>